<gene>
    <name evidence="1" type="ORF">Mame_05143</name>
</gene>
<sequence>MSNSHNGWSRRGFLGLAGATAAGLASGASFGLPARADEAAIKFWDMPWGGTTYNNAMKDLVEGYAGPGGRTATYQTIQWANFQQVFASALASNTGPAASTGGAFQAFQFAKQGQVLYADGIIDKLRESGKINDFLPGTLEALKTKDGYVGIPWNLDVRPIWVRTSLLEKAGVEAPKDWASWLTAGKALKKNGVYAFATGAGPNNNFGYHGLVSLMINNAGGLFNENQEPDALYDRNVEAMEFVREMASEGLIDPASVSYSTDNLDTMWRTGKVAIGYHTPGLDKVLGETDGDLVVMSPPEGPHGDKGTAYYVNNIMMYANNPSTPDTEEFLVWYVNNLAHAWTVGKAPTLPALKSITETEEFRSRKQAVKVIEEWQPVCKPMAARSTASFAALASIDAGQAVTRFTQTMLAGRTDAKKALERLQSDLEDLM</sequence>
<reference evidence="1 2" key="1">
    <citation type="submission" date="2017-03" db="EMBL/GenBank/DDBJ databases">
        <title>Foreign affairs: Plasmid Transfer between Roseobacters and Rhizobia.</title>
        <authorList>
            <person name="Bartling P."/>
            <person name="Bunk B."/>
            <person name="Overmann J."/>
            <person name="Brinkmann H."/>
            <person name="Petersen J."/>
        </authorList>
    </citation>
    <scope>NUCLEOTIDE SEQUENCE [LARGE SCALE GENOMIC DNA]</scope>
    <source>
        <strain evidence="1 2">MACL11</strain>
        <plasmid evidence="2">Plasmid pmm170</plasmid>
    </source>
</reference>
<keyword evidence="2" id="KW-1185">Reference proteome</keyword>
<dbReference type="PROSITE" id="PS51318">
    <property type="entry name" value="TAT"/>
    <property type="match status" value="1"/>
</dbReference>
<dbReference type="InterPro" id="IPR050490">
    <property type="entry name" value="Bact_solute-bd_prot1"/>
</dbReference>
<dbReference type="EMBL" id="CP020333">
    <property type="protein sequence ID" value="AQZ54435.1"/>
    <property type="molecule type" value="Genomic_DNA"/>
</dbReference>
<accession>A0A1U9Z9R4</accession>
<evidence type="ECO:0000313" key="2">
    <source>
        <dbReference type="Proteomes" id="UP000191135"/>
    </source>
</evidence>
<dbReference type="KEGG" id="mmed:Mame_05143"/>
<organism evidence="1 2">
    <name type="scientific">Martelella mediterranea DSM 17316</name>
    <dbReference type="NCBI Taxonomy" id="1122214"/>
    <lineage>
        <taxon>Bacteria</taxon>
        <taxon>Pseudomonadati</taxon>
        <taxon>Pseudomonadota</taxon>
        <taxon>Alphaproteobacteria</taxon>
        <taxon>Hyphomicrobiales</taxon>
        <taxon>Aurantimonadaceae</taxon>
        <taxon>Martelella</taxon>
    </lineage>
</organism>
<dbReference type="RefSeq" id="WP_018067082.1">
    <property type="nucleotide sequence ID" value="NZ_AQWH01000032.1"/>
</dbReference>
<dbReference type="Proteomes" id="UP000191135">
    <property type="component" value="Plasmid pMM170"/>
</dbReference>
<dbReference type="Gene3D" id="3.40.190.10">
    <property type="entry name" value="Periplasmic binding protein-like II"/>
    <property type="match status" value="2"/>
</dbReference>
<proteinExistence type="predicted"/>
<protein>
    <submittedName>
        <fullName evidence="1">Carbohydrate ABC transporter, N-acetylglucosamine/diacetylchitobiose-binding protein</fullName>
    </submittedName>
</protein>
<dbReference type="SUPFAM" id="SSF53850">
    <property type="entry name" value="Periplasmic binding protein-like II"/>
    <property type="match status" value="1"/>
</dbReference>
<keyword evidence="1" id="KW-0614">Plasmid</keyword>
<geneLocation type="plasmid" evidence="2">
    <name>pmm170</name>
</geneLocation>
<dbReference type="PANTHER" id="PTHR43649:SF30">
    <property type="entry name" value="ABC TRANSPORTER SUBSTRATE-BINDING PROTEIN"/>
    <property type="match status" value="1"/>
</dbReference>
<evidence type="ECO:0000313" key="1">
    <source>
        <dbReference type="EMBL" id="AQZ54435.1"/>
    </source>
</evidence>
<name>A0A1U9Z9R4_9HYPH</name>
<dbReference type="AlphaFoldDB" id="A0A1U9Z9R4"/>
<dbReference type="PANTHER" id="PTHR43649">
    <property type="entry name" value="ARABINOSE-BINDING PROTEIN-RELATED"/>
    <property type="match status" value="1"/>
</dbReference>
<dbReference type="eggNOG" id="COG1653">
    <property type="taxonomic scope" value="Bacteria"/>
</dbReference>
<dbReference type="InterPro" id="IPR006311">
    <property type="entry name" value="TAT_signal"/>
</dbReference>